<name>A0A382UL33_9ZZZZ</name>
<dbReference type="AlphaFoldDB" id="A0A382UL33"/>
<feature type="non-terminal residue" evidence="1">
    <location>
        <position position="152"/>
    </location>
</feature>
<sequence>MLLVDGFIKNQKLLNELKKDHHWLNTPAYNWWDGWWSVKPRNIWETTIEIIWKNFLPPGHKFCGFEYWATKLTDNGEVKWHHDKDEKLVRTEKKLVTPIIGHIYYAEIVDLEGGFLEIAPDQNIRKGKPLDTYTINHHTERYMPVENRLIIF</sequence>
<gene>
    <name evidence="1" type="ORF">METZ01_LOCUS387736</name>
</gene>
<organism evidence="1">
    <name type="scientific">marine metagenome</name>
    <dbReference type="NCBI Taxonomy" id="408172"/>
    <lineage>
        <taxon>unclassified sequences</taxon>
        <taxon>metagenomes</taxon>
        <taxon>ecological metagenomes</taxon>
    </lineage>
</organism>
<reference evidence="1" key="1">
    <citation type="submission" date="2018-05" db="EMBL/GenBank/DDBJ databases">
        <authorList>
            <person name="Lanie J.A."/>
            <person name="Ng W.-L."/>
            <person name="Kazmierczak K.M."/>
            <person name="Andrzejewski T.M."/>
            <person name="Davidsen T.M."/>
            <person name="Wayne K.J."/>
            <person name="Tettelin H."/>
            <person name="Glass J.I."/>
            <person name="Rusch D."/>
            <person name="Podicherti R."/>
            <person name="Tsui H.-C.T."/>
            <person name="Winkler M.E."/>
        </authorList>
    </citation>
    <scope>NUCLEOTIDE SEQUENCE</scope>
</reference>
<accession>A0A382UL33</accession>
<proteinExistence type="predicted"/>
<protein>
    <submittedName>
        <fullName evidence="1">Uncharacterized protein</fullName>
    </submittedName>
</protein>
<evidence type="ECO:0000313" key="1">
    <source>
        <dbReference type="EMBL" id="SVD34882.1"/>
    </source>
</evidence>
<dbReference type="EMBL" id="UINC01145014">
    <property type="protein sequence ID" value="SVD34882.1"/>
    <property type="molecule type" value="Genomic_DNA"/>
</dbReference>